<dbReference type="Proteomes" id="UP001516400">
    <property type="component" value="Unassembled WGS sequence"/>
</dbReference>
<keyword evidence="3" id="KW-1185">Reference proteome</keyword>
<evidence type="ECO:0000313" key="3">
    <source>
        <dbReference type="Proteomes" id="UP001516400"/>
    </source>
</evidence>
<keyword evidence="1" id="KW-0812">Transmembrane</keyword>
<comment type="caution">
    <text evidence="2">The sequence shown here is derived from an EMBL/GenBank/DDBJ whole genome shotgun (WGS) entry which is preliminary data.</text>
</comment>
<evidence type="ECO:0008006" key="4">
    <source>
        <dbReference type="Google" id="ProtNLM"/>
    </source>
</evidence>
<proteinExistence type="predicted"/>
<feature type="transmembrane region" description="Helical" evidence="1">
    <location>
        <begin position="7"/>
        <end position="29"/>
    </location>
</feature>
<evidence type="ECO:0000256" key="1">
    <source>
        <dbReference type="SAM" id="Phobius"/>
    </source>
</evidence>
<gene>
    <name evidence="2" type="ORF">HHI36_010775</name>
</gene>
<accession>A0ABD2MJP4</accession>
<evidence type="ECO:0000313" key="2">
    <source>
        <dbReference type="EMBL" id="KAL3266611.1"/>
    </source>
</evidence>
<sequence length="113" mass="12640">MTTIGSIGIGLLILIIVWILALGIFVVGVKLQSNIAWIALGSAAVITIILISIPVEKHKPKEKIETEEKDYTQIYKNLLLAFMIFTAIIGFIAFFLFHCIEPVRPKQIKVFTK</sequence>
<dbReference type="AlphaFoldDB" id="A0ABD2MJP4"/>
<feature type="transmembrane region" description="Helical" evidence="1">
    <location>
        <begin position="74"/>
        <end position="97"/>
    </location>
</feature>
<dbReference type="EMBL" id="JABFTP020000001">
    <property type="protein sequence ID" value="KAL3266611.1"/>
    <property type="molecule type" value="Genomic_DNA"/>
</dbReference>
<organism evidence="2 3">
    <name type="scientific">Cryptolaemus montrouzieri</name>
    <dbReference type="NCBI Taxonomy" id="559131"/>
    <lineage>
        <taxon>Eukaryota</taxon>
        <taxon>Metazoa</taxon>
        <taxon>Ecdysozoa</taxon>
        <taxon>Arthropoda</taxon>
        <taxon>Hexapoda</taxon>
        <taxon>Insecta</taxon>
        <taxon>Pterygota</taxon>
        <taxon>Neoptera</taxon>
        <taxon>Endopterygota</taxon>
        <taxon>Coleoptera</taxon>
        <taxon>Polyphaga</taxon>
        <taxon>Cucujiformia</taxon>
        <taxon>Coccinelloidea</taxon>
        <taxon>Coccinellidae</taxon>
        <taxon>Scymninae</taxon>
        <taxon>Scymnini</taxon>
        <taxon>Cryptolaemus</taxon>
    </lineage>
</organism>
<protein>
    <recommendedName>
        <fullName evidence="4">Transmembrane protein 218</fullName>
    </recommendedName>
</protein>
<name>A0ABD2MJP4_9CUCU</name>
<keyword evidence="1" id="KW-0472">Membrane</keyword>
<keyword evidence="1" id="KW-1133">Transmembrane helix</keyword>
<feature type="transmembrane region" description="Helical" evidence="1">
    <location>
        <begin position="35"/>
        <end position="53"/>
    </location>
</feature>
<reference evidence="2 3" key="1">
    <citation type="journal article" date="2021" name="BMC Biol.">
        <title>Horizontally acquired antibacterial genes associated with adaptive radiation of ladybird beetles.</title>
        <authorList>
            <person name="Li H.S."/>
            <person name="Tang X.F."/>
            <person name="Huang Y.H."/>
            <person name="Xu Z.Y."/>
            <person name="Chen M.L."/>
            <person name="Du X.Y."/>
            <person name="Qiu B.Y."/>
            <person name="Chen P.T."/>
            <person name="Zhang W."/>
            <person name="Slipinski A."/>
            <person name="Escalona H.E."/>
            <person name="Waterhouse R.M."/>
            <person name="Zwick A."/>
            <person name="Pang H."/>
        </authorList>
    </citation>
    <scope>NUCLEOTIDE SEQUENCE [LARGE SCALE GENOMIC DNA]</scope>
    <source>
        <strain evidence="2">SYSU2018</strain>
    </source>
</reference>